<keyword evidence="3 8" id="KW-0132">Cell division</keyword>
<evidence type="ECO:0000313" key="13">
    <source>
        <dbReference type="EMBL" id="PUE04735.1"/>
    </source>
</evidence>
<comment type="function">
    <text evidence="8">Essential cell division protein that stabilizes the FtsZ protofilaments by cross-linking them and that serves as a cytoplasmic membrane anchor for the Z ring. Also required for the recruitment to the septal ring of downstream cell division proteins.</text>
</comment>
<dbReference type="GO" id="GO:0005886">
    <property type="term" value="C:plasma membrane"/>
    <property type="evidence" value="ECO:0007669"/>
    <property type="project" value="UniProtKB-SubCell"/>
</dbReference>
<sequence>MSQNLSRGSDTLGFETNPNRATHKQMDADILRLILFLAGIGLILGIYFWDRQRKLGTKIHAIRRAQESIEHEINTSRSLQERAGKAEKGTGHPLGVLAEDPFARGRGPGALEEEPELDLDEELERLDETVSEPFSANPPSIGTGGGGQTAFSFSAVEREEWDDQSAQQLPGKILQLNVVTRDEGMEVADIYRAAHEVGLRYGDMQIFHRHLDGADSPVIFSMASLVEPGIFPALPGDGFSTPGLTLFARLPGPLDGLQVFSDMLMSAERLAAELNGSLQDATHSDLTRQTIEHVREEILEHRRQVHLAKIKSK</sequence>
<comment type="caution">
    <text evidence="13">The sequence shown here is derived from an EMBL/GenBank/DDBJ whole genome shotgun (WGS) entry which is preliminary data.</text>
</comment>
<feature type="domain" description="ZipA C-terminal FtsZ-binding" evidence="12">
    <location>
        <begin position="170"/>
        <end position="298"/>
    </location>
</feature>
<keyword evidence="2 9" id="KW-0997">Cell inner membrane</keyword>
<feature type="transmembrane region" description="Helical" evidence="11">
    <location>
        <begin position="30"/>
        <end position="49"/>
    </location>
</feature>
<evidence type="ECO:0000313" key="14">
    <source>
        <dbReference type="Proteomes" id="UP000250928"/>
    </source>
</evidence>
<evidence type="ECO:0000256" key="7">
    <source>
        <dbReference type="ARBA" id="ARBA00023306"/>
    </source>
</evidence>
<feature type="compositionally biased region" description="Basic and acidic residues" evidence="10">
    <location>
        <begin position="73"/>
        <end position="90"/>
    </location>
</feature>
<name>A0A6N4E5K9_9GAMM</name>
<keyword evidence="6 9" id="KW-0472">Membrane</keyword>
<dbReference type="EMBL" id="PQCO01000113">
    <property type="protein sequence ID" value="PUE04735.1"/>
    <property type="molecule type" value="Genomic_DNA"/>
</dbReference>
<evidence type="ECO:0000256" key="10">
    <source>
        <dbReference type="SAM" id="MobiDB-lite"/>
    </source>
</evidence>
<evidence type="ECO:0000256" key="8">
    <source>
        <dbReference type="RuleBase" id="RU003612"/>
    </source>
</evidence>
<comment type="similarity">
    <text evidence="8">Belongs to the ZipA family.</text>
</comment>
<dbReference type="GO" id="GO:0032153">
    <property type="term" value="C:cell division site"/>
    <property type="evidence" value="ECO:0007669"/>
    <property type="project" value="TreeGrafter"/>
</dbReference>
<evidence type="ECO:0000256" key="4">
    <source>
        <dbReference type="ARBA" id="ARBA00022692"/>
    </source>
</evidence>
<reference evidence="13 14" key="1">
    <citation type="submission" date="2018-01" db="EMBL/GenBank/DDBJ databases">
        <title>Novel co-symbiosis in the lucinid bivalve Phacoides pectinatus.</title>
        <authorList>
            <person name="Lim S.J."/>
            <person name="Davis B.G."/>
            <person name="Gill D.E."/>
            <person name="Engel A.S."/>
            <person name="Anderson L.C."/>
            <person name="Campbell B.J."/>
        </authorList>
    </citation>
    <scope>NUCLEOTIDE SEQUENCE [LARGE SCALE GENOMIC DNA]</scope>
    <source>
        <strain evidence="13">N3_P5</strain>
    </source>
</reference>
<dbReference type="InterPro" id="IPR011919">
    <property type="entry name" value="Cell_div_ZipA"/>
</dbReference>
<dbReference type="InterPro" id="IPR036765">
    <property type="entry name" value="ZipA_FtsZ-bd_C_sf"/>
</dbReference>
<evidence type="ECO:0000256" key="6">
    <source>
        <dbReference type="ARBA" id="ARBA00023136"/>
    </source>
</evidence>
<evidence type="ECO:0000256" key="11">
    <source>
        <dbReference type="SAM" id="Phobius"/>
    </source>
</evidence>
<gene>
    <name evidence="13" type="ORF">C3L24_02660</name>
</gene>
<keyword evidence="1 9" id="KW-1003">Cell membrane</keyword>
<evidence type="ECO:0000256" key="2">
    <source>
        <dbReference type="ARBA" id="ARBA00022519"/>
    </source>
</evidence>
<evidence type="ECO:0000256" key="9">
    <source>
        <dbReference type="RuleBase" id="RU003613"/>
    </source>
</evidence>
<dbReference type="AlphaFoldDB" id="A0A6N4E5K9"/>
<organism evidence="13 14">
    <name type="scientific">Candidatus Sedimenticola endophacoides</name>
    <dbReference type="NCBI Taxonomy" id="2548426"/>
    <lineage>
        <taxon>Bacteria</taxon>
        <taxon>Pseudomonadati</taxon>
        <taxon>Pseudomonadota</taxon>
        <taxon>Gammaproteobacteria</taxon>
        <taxon>Chromatiales</taxon>
        <taxon>Sedimenticolaceae</taxon>
        <taxon>Sedimenticola</taxon>
    </lineage>
</organism>
<evidence type="ECO:0000256" key="1">
    <source>
        <dbReference type="ARBA" id="ARBA00022475"/>
    </source>
</evidence>
<evidence type="ECO:0000259" key="12">
    <source>
        <dbReference type="SMART" id="SM00771"/>
    </source>
</evidence>
<dbReference type="PANTHER" id="PTHR38685:SF1">
    <property type="entry name" value="CELL DIVISION PROTEIN ZIPA"/>
    <property type="match status" value="1"/>
</dbReference>
<feature type="region of interest" description="Disordered" evidence="10">
    <location>
        <begin position="73"/>
        <end position="115"/>
    </location>
</feature>
<dbReference type="Pfam" id="PF04354">
    <property type="entry name" value="ZipA_C"/>
    <property type="match status" value="1"/>
</dbReference>
<dbReference type="SUPFAM" id="SSF64383">
    <property type="entry name" value="Cell-division protein ZipA, C-terminal domain"/>
    <property type="match status" value="1"/>
</dbReference>
<dbReference type="InterPro" id="IPR007449">
    <property type="entry name" value="ZipA_FtsZ-bd_C"/>
</dbReference>
<evidence type="ECO:0000256" key="5">
    <source>
        <dbReference type="ARBA" id="ARBA00022989"/>
    </source>
</evidence>
<protein>
    <recommendedName>
        <fullName evidence="8">Cell division protein ZipA</fullName>
    </recommendedName>
</protein>
<dbReference type="GO" id="GO:0000917">
    <property type="term" value="P:division septum assembly"/>
    <property type="evidence" value="ECO:0007669"/>
    <property type="project" value="TreeGrafter"/>
</dbReference>
<keyword evidence="5 11" id="KW-1133">Transmembrane helix</keyword>
<comment type="subcellular location">
    <subcellularLocation>
        <location evidence="9">Cell inner membrane</location>
        <topology evidence="9">Single-pass type I membrane protein</topology>
    </subcellularLocation>
</comment>
<evidence type="ECO:0000256" key="3">
    <source>
        <dbReference type="ARBA" id="ARBA00022618"/>
    </source>
</evidence>
<dbReference type="SMART" id="SM00771">
    <property type="entry name" value="ZipA_C"/>
    <property type="match status" value="1"/>
</dbReference>
<dbReference type="Proteomes" id="UP000250928">
    <property type="component" value="Unassembled WGS sequence"/>
</dbReference>
<dbReference type="Gene3D" id="3.30.1400.10">
    <property type="entry name" value="ZipA, C-terminal FtsZ-binding domain"/>
    <property type="match status" value="1"/>
</dbReference>
<dbReference type="PANTHER" id="PTHR38685">
    <property type="entry name" value="CELL DIVISION PROTEIN ZIPA"/>
    <property type="match status" value="1"/>
</dbReference>
<keyword evidence="4 9" id="KW-0812">Transmembrane</keyword>
<keyword evidence="7 8" id="KW-0131">Cell cycle</keyword>
<accession>A0A6N4E5K9</accession>
<proteinExistence type="inferred from homology"/>